<feature type="compositionally biased region" description="Low complexity" evidence="1">
    <location>
        <begin position="32"/>
        <end position="71"/>
    </location>
</feature>
<reference evidence="4 5" key="1">
    <citation type="journal article" date="2015" name="Genome Biol. Evol.">
        <title>Characterization of Three Mycobacterium spp. with Potential Use in Bioremediation by Genome Sequencing and Comparative Genomics.</title>
        <authorList>
            <person name="Das S."/>
            <person name="Pettersson B.M."/>
            <person name="Behra P.R."/>
            <person name="Ramesh M."/>
            <person name="Dasgupta S."/>
            <person name="Bhattacharya A."/>
            <person name="Kirsebom L.A."/>
        </authorList>
    </citation>
    <scope>NUCLEOTIDE SEQUENCE [LARGE SCALE GENOMIC DNA]</scope>
    <source>
        <strain evidence="4 5">DSM 44219</strain>
    </source>
</reference>
<evidence type="ECO:0000256" key="2">
    <source>
        <dbReference type="SAM" id="SignalP"/>
    </source>
</evidence>
<dbReference type="RefSeq" id="WP_048419486.1">
    <property type="nucleotide sequence ID" value="NZ_JYNX01000050.1"/>
</dbReference>
<name>A0A0J6YR03_MYCCU</name>
<evidence type="ECO:0000256" key="1">
    <source>
        <dbReference type="SAM" id="MobiDB-lite"/>
    </source>
</evidence>
<feature type="region of interest" description="Disordered" evidence="1">
    <location>
        <begin position="25"/>
        <end position="84"/>
    </location>
</feature>
<keyword evidence="5" id="KW-1185">Reference proteome</keyword>
<protein>
    <recommendedName>
        <fullName evidence="3">DUF4232 domain-containing protein</fullName>
    </recommendedName>
</protein>
<feature type="signal peptide" evidence="2">
    <location>
        <begin position="1"/>
        <end position="17"/>
    </location>
</feature>
<dbReference type="Proteomes" id="UP000036176">
    <property type="component" value="Unassembled WGS sequence"/>
</dbReference>
<feature type="chain" id="PRO_5039075518" description="DUF4232 domain-containing protein" evidence="2">
    <location>
        <begin position="18"/>
        <end position="206"/>
    </location>
</feature>
<dbReference type="Pfam" id="PF14016">
    <property type="entry name" value="DUF4232"/>
    <property type="match status" value="1"/>
</dbReference>
<keyword evidence="2" id="KW-0732">Signal</keyword>
<evidence type="ECO:0000313" key="5">
    <source>
        <dbReference type="Proteomes" id="UP000036176"/>
    </source>
</evidence>
<gene>
    <name evidence="4" type="ORF">MCHUDSM44219_03512</name>
</gene>
<dbReference type="InterPro" id="IPR025326">
    <property type="entry name" value="DUF4232"/>
</dbReference>
<accession>A0A0J6YR03</accession>
<evidence type="ECO:0000259" key="3">
    <source>
        <dbReference type="Pfam" id="PF14016"/>
    </source>
</evidence>
<dbReference type="PATRIC" id="fig|1800.3.peg.3536"/>
<proteinExistence type="predicted"/>
<dbReference type="AlphaFoldDB" id="A0A0J6YR03"/>
<sequence precursor="true">MNTSPLLRAAVPAAALAVLLAGCSTDRDERPAASSSPATVSAAQPTTAAPQPTTDAPQPTSASATSTAPQPSEAPPATPAACANDDLDVAAGPVSEDGTLRRVDVTFTNTSPKVCVLVSYPGADLVTAAGGVLVHVARRPANAAPHLELQPGEKATADVQASAVDTATGDPCGRTGTLVVTAPNTTESHLLPVNLPICDATISAVG</sequence>
<dbReference type="EMBL" id="JYNX01000050">
    <property type="protein sequence ID" value="KMO75006.1"/>
    <property type="molecule type" value="Genomic_DNA"/>
</dbReference>
<feature type="domain" description="DUF4232" evidence="3">
    <location>
        <begin position="82"/>
        <end position="192"/>
    </location>
</feature>
<dbReference type="OrthoDB" id="3400969at2"/>
<comment type="caution">
    <text evidence="4">The sequence shown here is derived from an EMBL/GenBank/DDBJ whole genome shotgun (WGS) entry which is preliminary data.</text>
</comment>
<evidence type="ECO:0000313" key="4">
    <source>
        <dbReference type="EMBL" id="KMO75006.1"/>
    </source>
</evidence>
<organism evidence="4 5">
    <name type="scientific">Mycolicibacterium chubuense</name>
    <name type="common">Mycobacterium chubuense</name>
    <dbReference type="NCBI Taxonomy" id="1800"/>
    <lineage>
        <taxon>Bacteria</taxon>
        <taxon>Bacillati</taxon>
        <taxon>Actinomycetota</taxon>
        <taxon>Actinomycetes</taxon>
        <taxon>Mycobacteriales</taxon>
        <taxon>Mycobacteriaceae</taxon>
        <taxon>Mycolicibacterium</taxon>
    </lineage>
</organism>